<dbReference type="STRING" id="3708.A0A078HHQ8"/>
<dbReference type="Proteomes" id="UP000028999">
    <property type="component" value="Unassembled WGS sequence"/>
</dbReference>
<evidence type="ECO:0000256" key="6">
    <source>
        <dbReference type="ARBA" id="ARBA00022801"/>
    </source>
</evidence>
<evidence type="ECO:0000256" key="8">
    <source>
        <dbReference type="ARBA" id="ARBA00023295"/>
    </source>
</evidence>
<keyword evidence="9 10" id="KW-0961">Cell wall biogenesis/degradation</keyword>
<keyword evidence="3 10" id="KW-0964">Secreted</keyword>
<evidence type="ECO:0000256" key="7">
    <source>
        <dbReference type="ARBA" id="ARBA00023157"/>
    </source>
</evidence>
<dbReference type="EC" id="2.4.1.207" evidence="10"/>
<evidence type="ECO:0000313" key="12">
    <source>
        <dbReference type="EMBL" id="CDY37920.1"/>
    </source>
</evidence>
<dbReference type="GO" id="GO:0016762">
    <property type="term" value="F:xyloglucan:xyloglucosyl transferase activity"/>
    <property type="evidence" value="ECO:0007669"/>
    <property type="project" value="UniProtKB-EC"/>
</dbReference>
<protein>
    <recommendedName>
        <fullName evidence="10">Xyloglucan endotransglucosylase/hydrolase</fullName>
        <ecNumber evidence="10">2.4.1.207</ecNumber>
    </recommendedName>
</protein>
<evidence type="ECO:0000256" key="10">
    <source>
        <dbReference type="RuleBase" id="RU361120"/>
    </source>
</evidence>
<dbReference type="AlphaFoldDB" id="A0A078HHQ8"/>
<dbReference type="InterPro" id="IPR013320">
    <property type="entry name" value="ConA-like_dom_sf"/>
</dbReference>
<feature type="signal peptide" evidence="10">
    <location>
        <begin position="1"/>
        <end position="25"/>
    </location>
</feature>
<gene>
    <name evidence="12" type="primary">BnaA06g18970D</name>
    <name evidence="12" type="ORF">GSBRNA2T00064922001</name>
</gene>
<dbReference type="GO" id="GO:0048046">
    <property type="term" value="C:apoplast"/>
    <property type="evidence" value="ECO:0007669"/>
    <property type="project" value="UniProtKB-SubCell"/>
</dbReference>
<dbReference type="SMR" id="A0A078HHQ8"/>
<name>A0A078HHQ8_BRANA</name>
<evidence type="ECO:0000313" key="13">
    <source>
        <dbReference type="Proteomes" id="UP000028999"/>
    </source>
</evidence>
<dbReference type="InterPro" id="IPR000757">
    <property type="entry name" value="Beta-glucanase-like"/>
</dbReference>
<dbReference type="GO" id="GO:0004553">
    <property type="term" value="F:hydrolase activity, hydrolyzing O-glycosyl compounds"/>
    <property type="evidence" value="ECO:0007669"/>
    <property type="project" value="InterPro"/>
</dbReference>
<keyword evidence="13" id="KW-1185">Reference proteome</keyword>
<dbReference type="Pfam" id="PF06955">
    <property type="entry name" value="XET_C"/>
    <property type="match status" value="1"/>
</dbReference>
<organism evidence="12 13">
    <name type="scientific">Brassica napus</name>
    <name type="common">Rape</name>
    <dbReference type="NCBI Taxonomy" id="3708"/>
    <lineage>
        <taxon>Eukaryota</taxon>
        <taxon>Viridiplantae</taxon>
        <taxon>Streptophyta</taxon>
        <taxon>Embryophyta</taxon>
        <taxon>Tracheophyta</taxon>
        <taxon>Spermatophyta</taxon>
        <taxon>Magnoliopsida</taxon>
        <taxon>eudicotyledons</taxon>
        <taxon>Gunneridae</taxon>
        <taxon>Pentapetalae</taxon>
        <taxon>rosids</taxon>
        <taxon>malvids</taxon>
        <taxon>Brassicales</taxon>
        <taxon>Brassicaceae</taxon>
        <taxon>Brassiceae</taxon>
        <taxon>Brassica</taxon>
    </lineage>
</organism>
<keyword evidence="6 10" id="KW-0378">Hydrolase</keyword>
<keyword evidence="7" id="KW-1015">Disulfide bond</keyword>
<evidence type="ECO:0000256" key="4">
    <source>
        <dbReference type="ARBA" id="ARBA00022679"/>
    </source>
</evidence>
<dbReference type="PROSITE" id="PS51762">
    <property type="entry name" value="GH16_2"/>
    <property type="match status" value="1"/>
</dbReference>
<dbReference type="OMA" id="EMPYTAE"/>
<comment type="function">
    <text evidence="10">Catalyzes xyloglucan endohydrolysis (XEH) and/or endotransglycosylation (XET). Cleaves and religates xyloglucan polymers, an essential constituent of the primary cell wall, and thereby participates in cell wall construction of growing tissues.</text>
</comment>
<dbReference type="InterPro" id="IPR044791">
    <property type="entry name" value="Beta-glucanase/XTH"/>
</dbReference>
<evidence type="ECO:0000256" key="9">
    <source>
        <dbReference type="ARBA" id="ARBA00023316"/>
    </source>
</evidence>
<proteinExistence type="inferred from homology"/>
<dbReference type="PIRSF" id="PIRSF005604">
    <property type="entry name" value="XET"/>
    <property type="match status" value="1"/>
</dbReference>
<dbReference type="InterPro" id="IPR016455">
    <property type="entry name" value="XTH"/>
</dbReference>
<keyword evidence="5 10" id="KW-0732">Signal</keyword>
<evidence type="ECO:0000256" key="3">
    <source>
        <dbReference type="ARBA" id="ARBA00022525"/>
    </source>
</evidence>
<dbReference type="SUPFAM" id="SSF49899">
    <property type="entry name" value="Concanavalin A-like lectins/glucanases"/>
    <property type="match status" value="1"/>
</dbReference>
<dbReference type="GO" id="GO:0010411">
    <property type="term" value="P:xyloglucan metabolic process"/>
    <property type="evidence" value="ECO:0007669"/>
    <property type="project" value="InterPro"/>
</dbReference>
<reference evidence="12 13" key="1">
    <citation type="journal article" date="2014" name="Science">
        <title>Plant genetics. Early allopolyploid evolution in the post-Neolithic Brassica napus oilseed genome.</title>
        <authorList>
            <person name="Chalhoub B."/>
            <person name="Denoeud F."/>
            <person name="Liu S."/>
            <person name="Parkin I.A."/>
            <person name="Tang H."/>
            <person name="Wang X."/>
            <person name="Chiquet J."/>
            <person name="Belcram H."/>
            <person name="Tong C."/>
            <person name="Samans B."/>
            <person name="Correa M."/>
            <person name="Da Silva C."/>
            <person name="Just J."/>
            <person name="Falentin C."/>
            <person name="Koh C.S."/>
            <person name="Le Clainche I."/>
            <person name="Bernard M."/>
            <person name="Bento P."/>
            <person name="Noel B."/>
            <person name="Labadie K."/>
            <person name="Alberti A."/>
            <person name="Charles M."/>
            <person name="Arnaud D."/>
            <person name="Guo H."/>
            <person name="Daviaud C."/>
            <person name="Alamery S."/>
            <person name="Jabbari K."/>
            <person name="Zhao M."/>
            <person name="Edger P.P."/>
            <person name="Chelaifa H."/>
            <person name="Tack D."/>
            <person name="Lassalle G."/>
            <person name="Mestiri I."/>
            <person name="Schnel N."/>
            <person name="Le Paslier M.C."/>
            <person name="Fan G."/>
            <person name="Renault V."/>
            <person name="Bayer P.E."/>
            <person name="Golicz A.A."/>
            <person name="Manoli S."/>
            <person name="Lee T.H."/>
            <person name="Thi V.H."/>
            <person name="Chalabi S."/>
            <person name="Hu Q."/>
            <person name="Fan C."/>
            <person name="Tollenaere R."/>
            <person name="Lu Y."/>
            <person name="Battail C."/>
            <person name="Shen J."/>
            <person name="Sidebottom C.H."/>
            <person name="Wang X."/>
            <person name="Canaguier A."/>
            <person name="Chauveau A."/>
            <person name="Berard A."/>
            <person name="Deniot G."/>
            <person name="Guan M."/>
            <person name="Liu Z."/>
            <person name="Sun F."/>
            <person name="Lim Y.P."/>
            <person name="Lyons E."/>
            <person name="Town C.D."/>
            <person name="Bancroft I."/>
            <person name="Wang X."/>
            <person name="Meng J."/>
            <person name="Ma J."/>
            <person name="Pires J.C."/>
            <person name="King G.J."/>
            <person name="Brunel D."/>
            <person name="Delourme R."/>
            <person name="Renard M."/>
            <person name="Aury J.M."/>
            <person name="Adams K.L."/>
            <person name="Batley J."/>
            <person name="Snowdon R.J."/>
            <person name="Tost J."/>
            <person name="Edwards D."/>
            <person name="Zhou Y."/>
            <person name="Hua W."/>
            <person name="Sharpe A.G."/>
            <person name="Paterson A.H."/>
            <person name="Guan C."/>
            <person name="Wincker P."/>
        </authorList>
    </citation>
    <scope>NUCLEOTIDE SEQUENCE [LARGE SCALE GENOMIC DNA]</scope>
    <source>
        <strain evidence="13">cv. Darmor-bzh</strain>
    </source>
</reference>
<keyword evidence="8 10" id="KW-0326">Glycosidase</keyword>
<evidence type="ECO:0000256" key="2">
    <source>
        <dbReference type="ARBA" id="ARBA00022523"/>
    </source>
</evidence>
<dbReference type="EMBL" id="LK032411">
    <property type="protein sequence ID" value="CDY37920.1"/>
    <property type="molecule type" value="Genomic_DNA"/>
</dbReference>
<dbReference type="Gene3D" id="2.60.120.200">
    <property type="match status" value="1"/>
</dbReference>
<evidence type="ECO:0000256" key="5">
    <source>
        <dbReference type="ARBA" id="ARBA00022729"/>
    </source>
</evidence>
<dbReference type="InterPro" id="IPR010713">
    <property type="entry name" value="XET_C"/>
</dbReference>
<comment type="PTM">
    <text evidence="10">Contains at least one intrachain disulfide bond essential for its enzymatic activity.</text>
</comment>
<dbReference type="PANTHER" id="PTHR31062">
    <property type="entry name" value="XYLOGLUCAN ENDOTRANSGLUCOSYLASE/HYDROLASE PROTEIN 8-RELATED"/>
    <property type="match status" value="1"/>
</dbReference>
<keyword evidence="4 10" id="KW-0808">Transferase</keyword>
<evidence type="ECO:0000259" key="11">
    <source>
        <dbReference type="PROSITE" id="PS51762"/>
    </source>
</evidence>
<keyword evidence="2 10" id="KW-0052">Apoplast</keyword>
<comment type="similarity">
    <text evidence="10">Belongs to the glycosyl hydrolase 16 family.</text>
</comment>
<keyword evidence="1 10" id="KW-0134">Cell wall</keyword>
<dbReference type="GO" id="GO:0071555">
    <property type="term" value="P:cell wall organization"/>
    <property type="evidence" value="ECO:0007669"/>
    <property type="project" value="UniProtKB-KW"/>
</dbReference>
<feature type="domain" description="GH16" evidence="11">
    <location>
        <begin position="6"/>
        <end position="210"/>
    </location>
</feature>
<evidence type="ECO:0000256" key="1">
    <source>
        <dbReference type="ARBA" id="ARBA00022512"/>
    </source>
</evidence>
<comment type="subcellular location">
    <subcellularLocation>
        <location evidence="10">Secreted</location>
        <location evidence="10">Cell wall</location>
    </subcellularLocation>
    <subcellularLocation>
        <location evidence="10">Secreted</location>
        <location evidence="10">Extracellular space</location>
        <location evidence="10">Apoplast</location>
    </subcellularLocation>
</comment>
<dbReference type="Pfam" id="PF00722">
    <property type="entry name" value="Glyco_hydro_16"/>
    <property type="match status" value="1"/>
</dbReference>
<sequence length="301" mass="35130">MKMSGSDEKILLLMGMVVLTVAVRAIDEDPTGFVTWGHNYYKTWGQPALVINETSELHLTLDHKSGSGFESNSIYGSGSFNMRIKAPQTKSTRVVTSFYLMSKSSRNDQLCFQIFGNGPAYLLNTNIFINGEGDKDQRFHLWFDPTKNYHSYRFLWNQHQLVFYVDDTPIRVYRKNPGISYPSVQTMFMHGSVKNGSIVDPKEMPYTAEFQASTIDGCVTDFFGIQKCFGPEFWWNRKENWQLSSRERKLYMNARKVYMDYDYCSDRKLYPEVPKEFMEDQNKNVWLWSYVAASKNKKLYL</sequence>
<dbReference type="GO" id="GO:0042546">
    <property type="term" value="P:cell wall biogenesis"/>
    <property type="evidence" value="ECO:0007669"/>
    <property type="project" value="InterPro"/>
</dbReference>
<accession>A0A078HHQ8</accession>
<feature type="chain" id="PRO_5044513515" description="Xyloglucan endotransglucosylase/hydrolase" evidence="10">
    <location>
        <begin position="26"/>
        <end position="301"/>
    </location>
</feature>
<dbReference type="Gramene" id="CDY37920">
    <property type="protein sequence ID" value="CDY37920"/>
    <property type="gene ID" value="GSBRNA2T00064922001"/>
</dbReference>
<dbReference type="PaxDb" id="3708-A0A078HHQ8"/>